<dbReference type="InterPro" id="IPR015422">
    <property type="entry name" value="PyrdxlP-dep_Trfase_small"/>
</dbReference>
<dbReference type="InterPro" id="IPR000192">
    <property type="entry name" value="Aminotrans_V_dom"/>
</dbReference>
<dbReference type="EMBL" id="JAMPKM010000004">
    <property type="protein sequence ID" value="MEP0817155.1"/>
    <property type="molecule type" value="Genomic_DNA"/>
</dbReference>
<dbReference type="InterPro" id="IPR015421">
    <property type="entry name" value="PyrdxlP-dep_Trfase_major"/>
</dbReference>
<name>A0ABV0J5X4_9CYAN</name>
<reference evidence="3 4" key="1">
    <citation type="submission" date="2022-04" db="EMBL/GenBank/DDBJ databases">
        <title>Positive selection, recombination, and allopatry shape intraspecific diversity of widespread and dominant cyanobacteria.</title>
        <authorList>
            <person name="Wei J."/>
            <person name="Shu W."/>
            <person name="Hu C."/>
        </authorList>
    </citation>
    <scope>NUCLEOTIDE SEQUENCE [LARGE SCALE GENOMIC DNA]</scope>
    <source>
        <strain evidence="3 4">GB2-A4</strain>
    </source>
</reference>
<organism evidence="3 4">
    <name type="scientific">Trichocoleus desertorum GB2-A4</name>
    <dbReference type="NCBI Taxonomy" id="2933944"/>
    <lineage>
        <taxon>Bacteria</taxon>
        <taxon>Bacillati</taxon>
        <taxon>Cyanobacteriota</taxon>
        <taxon>Cyanophyceae</taxon>
        <taxon>Leptolyngbyales</taxon>
        <taxon>Trichocoleusaceae</taxon>
        <taxon>Trichocoleus</taxon>
    </lineage>
</organism>
<dbReference type="Pfam" id="PF00266">
    <property type="entry name" value="Aminotran_5"/>
    <property type="match status" value="1"/>
</dbReference>
<sequence>MRPEPDKDWSKFWWLEPDVTFLNHGAFGACPKPVLEVQQQFRLRLEQQPLRFLAQDLEGLLDSARQVLAEFVGADPLDLVFVPNATTGINTVLRSLHFMPDDELLTTNHEYNACRNALDFVAARSGAQVVVAEIPLPIESPQQVIEAVVAKISPKTRLALLDHVSSQTGLVMPIQALVRELSQRGIDTLIDGAHAPGTIPLSLPTIGATYYTGNCHKWLCAPKGAAFLYVQRDRQAQIRPLTISHGANSPRTDRSRFRLEFDWPGTYDPSAYLSVPTAIEFLGGLLPGGWPELMARNRAKALAARKVLCEALNVSPPCPDEMIAALAVVPLPDGSYQALQISLLNQYGIEVPIVPWPGGQKRLVRVAAQIYNTVLQYEYLAQALVKLLAAEAG</sequence>
<keyword evidence="1" id="KW-0663">Pyridoxal phosphate</keyword>
<dbReference type="Gene3D" id="3.40.640.10">
    <property type="entry name" value="Type I PLP-dependent aspartate aminotransferase-like (Major domain)"/>
    <property type="match status" value="1"/>
</dbReference>
<comment type="caution">
    <text evidence="3">The sequence shown here is derived from an EMBL/GenBank/DDBJ whole genome shotgun (WGS) entry which is preliminary data.</text>
</comment>
<evidence type="ECO:0000256" key="1">
    <source>
        <dbReference type="ARBA" id="ARBA00022898"/>
    </source>
</evidence>
<dbReference type="GO" id="GO:0008483">
    <property type="term" value="F:transaminase activity"/>
    <property type="evidence" value="ECO:0007669"/>
    <property type="project" value="UniProtKB-KW"/>
</dbReference>
<keyword evidence="4" id="KW-1185">Reference proteome</keyword>
<dbReference type="Proteomes" id="UP001464891">
    <property type="component" value="Unassembled WGS sequence"/>
</dbReference>
<dbReference type="RefSeq" id="WP_190437877.1">
    <property type="nucleotide sequence ID" value="NZ_JAMPKM010000004.1"/>
</dbReference>
<dbReference type="PANTHER" id="PTHR43092:SF2">
    <property type="entry name" value="HERCYNYLCYSTEINE SULFOXIDE LYASE"/>
    <property type="match status" value="1"/>
</dbReference>
<evidence type="ECO:0000313" key="4">
    <source>
        <dbReference type="Proteomes" id="UP001464891"/>
    </source>
</evidence>
<keyword evidence="3" id="KW-0032">Aminotransferase</keyword>
<dbReference type="InterPro" id="IPR015424">
    <property type="entry name" value="PyrdxlP-dep_Trfase"/>
</dbReference>
<evidence type="ECO:0000313" key="3">
    <source>
        <dbReference type="EMBL" id="MEP0817155.1"/>
    </source>
</evidence>
<dbReference type="SUPFAM" id="SSF53383">
    <property type="entry name" value="PLP-dependent transferases"/>
    <property type="match status" value="1"/>
</dbReference>
<evidence type="ECO:0000259" key="2">
    <source>
        <dbReference type="Pfam" id="PF00266"/>
    </source>
</evidence>
<protein>
    <submittedName>
        <fullName evidence="3">Aminotransferase class V-fold PLP-dependent enzyme</fullName>
    </submittedName>
</protein>
<feature type="domain" description="Aminotransferase class V" evidence="2">
    <location>
        <begin position="29"/>
        <end position="246"/>
    </location>
</feature>
<gene>
    <name evidence="3" type="ORF">NC998_08605</name>
</gene>
<accession>A0ABV0J5X4</accession>
<dbReference type="Gene3D" id="3.90.1150.10">
    <property type="entry name" value="Aspartate Aminotransferase, domain 1"/>
    <property type="match status" value="1"/>
</dbReference>
<dbReference type="PROSITE" id="PS51257">
    <property type="entry name" value="PROKAR_LIPOPROTEIN"/>
    <property type="match status" value="1"/>
</dbReference>
<keyword evidence="3" id="KW-0808">Transferase</keyword>
<proteinExistence type="predicted"/>
<dbReference type="PANTHER" id="PTHR43092">
    <property type="entry name" value="L-CYSTEINE DESULFHYDRASE"/>
    <property type="match status" value="1"/>
</dbReference>